<organism evidence="1 2">
    <name type="scientific">Panicum virgatum</name>
    <name type="common">Blackwell switchgrass</name>
    <dbReference type="NCBI Taxonomy" id="38727"/>
    <lineage>
        <taxon>Eukaryota</taxon>
        <taxon>Viridiplantae</taxon>
        <taxon>Streptophyta</taxon>
        <taxon>Embryophyta</taxon>
        <taxon>Tracheophyta</taxon>
        <taxon>Spermatophyta</taxon>
        <taxon>Magnoliopsida</taxon>
        <taxon>Liliopsida</taxon>
        <taxon>Poales</taxon>
        <taxon>Poaceae</taxon>
        <taxon>PACMAD clade</taxon>
        <taxon>Panicoideae</taxon>
        <taxon>Panicodae</taxon>
        <taxon>Paniceae</taxon>
        <taxon>Panicinae</taxon>
        <taxon>Panicum</taxon>
        <taxon>Panicum sect. Hiantes</taxon>
    </lineage>
</organism>
<reference evidence="1 2" key="1">
    <citation type="submission" date="2020-05" db="EMBL/GenBank/DDBJ databases">
        <title>WGS assembly of Panicum virgatum.</title>
        <authorList>
            <person name="Lovell J.T."/>
            <person name="Jenkins J."/>
            <person name="Shu S."/>
            <person name="Juenger T.E."/>
            <person name="Schmutz J."/>
        </authorList>
    </citation>
    <scope>NUCLEOTIDE SEQUENCE [LARGE SCALE GENOMIC DNA]</scope>
    <source>
        <strain evidence="2">cv. AP13</strain>
    </source>
</reference>
<comment type="caution">
    <text evidence="1">The sequence shown here is derived from an EMBL/GenBank/DDBJ whole genome shotgun (WGS) entry which is preliminary data.</text>
</comment>
<protein>
    <submittedName>
        <fullName evidence="1">Uncharacterized protein</fullName>
    </submittedName>
</protein>
<accession>A0A8T0XNI7</accession>
<evidence type="ECO:0000313" key="1">
    <source>
        <dbReference type="EMBL" id="KAG2660685.1"/>
    </source>
</evidence>
<name>A0A8T0XNI7_PANVG</name>
<gene>
    <name evidence="1" type="ORF">PVAP13_1KG460810</name>
</gene>
<sequence>MSKTQDDVAVWDKEVEDMLEQHGLLQQVALGGNNFVVEDMVSLEAEQVPIQDSVVWDCAQHKGLDEMPCTDIVWDEAVLSDLDTHDGLLEQLAVGKEYKDDEKIKLLIEPCADELLTCVGSSSLFLEFVVAAPVVVVAADQVLQKMP</sequence>
<proteinExistence type="predicted"/>
<dbReference type="Proteomes" id="UP000823388">
    <property type="component" value="Chromosome 1K"/>
</dbReference>
<evidence type="ECO:0000313" key="2">
    <source>
        <dbReference type="Proteomes" id="UP000823388"/>
    </source>
</evidence>
<dbReference type="EMBL" id="CM029037">
    <property type="protein sequence ID" value="KAG2660685.1"/>
    <property type="molecule type" value="Genomic_DNA"/>
</dbReference>
<dbReference type="AlphaFoldDB" id="A0A8T0XNI7"/>
<keyword evidence="2" id="KW-1185">Reference proteome</keyword>